<evidence type="ECO:0000313" key="2">
    <source>
        <dbReference type="EMBL" id="REJ05179.1"/>
    </source>
</evidence>
<dbReference type="Pfam" id="PF00561">
    <property type="entry name" value="Abhydrolase_1"/>
    <property type="match status" value="1"/>
</dbReference>
<sequence length="265" mass="28684">MALPLSQLQMPDPQRVYAADGTSLATYTWGDLDAPVVVMVHGFASNTHDNWVLTGLERRLAASGLRVIGVDQRGHGRSEKPHEASAYSLSTLATDVETVLDTYLVDTASYLGYSLGGRVGWQVMIDLEDRIERAVLGGVPDGTALDRIVLEEVQAHLDEGAPISDPVTQSYIQLTERVPGNDLRALLALARGMRNDAIIAHPENAPQVPVLFVTGTEDTILDGSRRLADVTPQGRLVEVPGRHHFNTPASRGFRDAATEFLTAGR</sequence>
<dbReference type="Proteomes" id="UP000262172">
    <property type="component" value="Unassembled WGS sequence"/>
</dbReference>
<dbReference type="PANTHER" id="PTHR43433:SF10">
    <property type="entry name" value="AB HYDROLASE-1 DOMAIN-CONTAINING PROTEIN"/>
    <property type="match status" value="1"/>
</dbReference>
<comment type="caution">
    <text evidence="2">The sequence shown here is derived from an EMBL/GenBank/DDBJ whole genome shotgun (WGS) entry which is preliminary data.</text>
</comment>
<keyword evidence="3" id="KW-1185">Reference proteome</keyword>
<dbReference type="AlphaFoldDB" id="A0A371NSN6"/>
<dbReference type="EMBL" id="QUAB01000043">
    <property type="protein sequence ID" value="REJ05179.1"/>
    <property type="molecule type" value="Genomic_DNA"/>
</dbReference>
<evidence type="ECO:0000259" key="1">
    <source>
        <dbReference type="Pfam" id="PF00561"/>
    </source>
</evidence>
<dbReference type="InterPro" id="IPR029058">
    <property type="entry name" value="AB_hydrolase_fold"/>
</dbReference>
<dbReference type="OrthoDB" id="9804723at2"/>
<dbReference type="RefSeq" id="WP_116242462.1">
    <property type="nucleotide sequence ID" value="NZ_QUAB01000043.1"/>
</dbReference>
<organism evidence="2 3">
    <name type="scientific">Microbacterium bovistercoris</name>
    <dbReference type="NCBI Taxonomy" id="2293570"/>
    <lineage>
        <taxon>Bacteria</taxon>
        <taxon>Bacillati</taxon>
        <taxon>Actinomycetota</taxon>
        <taxon>Actinomycetes</taxon>
        <taxon>Micrococcales</taxon>
        <taxon>Microbacteriaceae</taxon>
        <taxon>Microbacterium</taxon>
    </lineage>
</organism>
<dbReference type="InterPro" id="IPR050471">
    <property type="entry name" value="AB_hydrolase"/>
</dbReference>
<dbReference type="SUPFAM" id="SSF53474">
    <property type="entry name" value="alpha/beta-Hydrolases"/>
    <property type="match status" value="1"/>
</dbReference>
<dbReference type="InterPro" id="IPR000073">
    <property type="entry name" value="AB_hydrolase_1"/>
</dbReference>
<dbReference type="PANTHER" id="PTHR43433">
    <property type="entry name" value="HYDROLASE, ALPHA/BETA FOLD FAMILY PROTEIN"/>
    <property type="match status" value="1"/>
</dbReference>
<name>A0A371NSN6_9MICO</name>
<gene>
    <name evidence="2" type="ORF">DY023_11450</name>
</gene>
<proteinExistence type="predicted"/>
<reference evidence="2 3" key="1">
    <citation type="submission" date="2018-08" db="EMBL/GenBank/DDBJ databases">
        <title>Isolation, diversity and antifungal activity of Actinobacteria from cow dung.</title>
        <authorList>
            <person name="Ling L."/>
        </authorList>
    </citation>
    <scope>NUCLEOTIDE SEQUENCE [LARGE SCALE GENOMIC DNA]</scope>
    <source>
        <strain evidence="2 3">NEAU-LLE</strain>
    </source>
</reference>
<dbReference type="GO" id="GO:0016787">
    <property type="term" value="F:hydrolase activity"/>
    <property type="evidence" value="ECO:0007669"/>
    <property type="project" value="UniProtKB-KW"/>
</dbReference>
<keyword evidence="2" id="KW-0378">Hydrolase</keyword>
<evidence type="ECO:0000313" key="3">
    <source>
        <dbReference type="Proteomes" id="UP000262172"/>
    </source>
</evidence>
<feature type="domain" description="AB hydrolase-1" evidence="1">
    <location>
        <begin position="35"/>
        <end position="139"/>
    </location>
</feature>
<accession>A0A371NSN6</accession>
<dbReference type="Gene3D" id="3.40.50.1820">
    <property type="entry name" value="alpha/beta hydrolase"/>
    <property type="match status" value="1"/>
</dbReference>
<protein>
    <submittedName>
        <fullName evidence="2">Alpha/beta fold hydrolase</fullName>
    </submittedName>
</protein>